<accession>A0A0M9G2K8</accession>
<feature type="repeat" description="TPR" evidence="1">
    <location>
        <begin position="614"/>
        <end position="647"/>
    </location>
</feature>
<dbReference type="AlphaFoldDB" id="A0A0M9G2K8"/>
<evidence type="ECO:0000256" key="2">
    <source>
        <dbReference type="SAM" id="MobiDB-lite"/>
    </source>
</evidence>
<dbReference type="Pfam" id="PF13432">
    <property type="entry name" value="TPR_16"/>
    <property type="match status" value="2"/>
</dbReference>
<dbReference type="Gene3D" id="1.25.40.10">
    <property type="entry name" value="Tetratricopeptide repeat domain"/>
    <property type="match status" value="3"/>
</dbReference>
<dbReference type="SMART" id="SM00028">
    <property type="entry name" value="TPR"/>
    <property type="match status" value="9"/>
</dbReference>
<dbReference type="SUPFAM" id="SSF48452">
    <property type="entry name" value="TPR-like"/>
    <property type="match status" value="3"/>
</dbReference>
<dbReference type="GO" id="GO:0097730">
    <property type="term" value="C:non-motile cilium"/>
    <property type="evidence" value="ECO:0007669"/>
    <property type="project" value="TreeGrafter"/>
</dbReference>
<dbReference type="Pfam" id="PF13181">
    <property type="entry name" value="TPR_8"/>
    <property type="match status" value="2"/>
</dbReference>
<dbReference type="OMA" id="RIKIMHN"/>
<keyword evidence="3" id="KW-0969">Cilium</keyword>
<protein>
    <submittedName>
        <fullName evidence="3">Putative intraflagellar transport protein IFT88</fullName>
    </submittedName>
</protein>
<dbReference type="PANTHER" id="PTHR44117">
    <property type="entry name" value="INTRAFLAGELLAR TRANSPORT PROTEIN 88 HOMOLOG"/>
    <property type="match status" value="1"/>
</dbReference>
<keyword evidence="4" id="KW-1185">Reference proteome</keyword>
<feature type="repeat" description="TPR" evidence="1">
    <location>
        <begin position="229"/>
        <end position="262"/>
    </location>
</feature>
<dbReference type="InterPro" id="IPR019734">
    <property type="entry name" value="TPR_rpt"/>
</dbReference>
<gene>
    <name evidence="3" type="ORF">ABB37_04333</name>
</gene>
<dbReference type="GeneID" id="26904624"/>
<proteinExistence type="predicted"/>
<keyword evidence="1" id="KW-0802">TPR repeat</keyword>
<dbReference type="GO" id="GO:0097546">
    <property type="term" value="C:ciliary base"/>
    <property type="evidence" value="ECO:0007669"/>
    <property type="project" value="TreeGrafter"/>
</dbReference>
<evidence type="ECO:0000313" key="3">
    <source>
        <dbReference type="EMBL" id="KPA80937.1"/>
    </source>
</evidence>
<dbReference type="FunFam" id="1.25.40.10:FF:001044">
    <property type="entry name" value="Intraflagellar transport protein IFT88, putative"/>
    <property type="match status" value="1"/>
</dbReference>
<dbReference type="PANTHER" id="PTHR44117:SF1">
    <property type="entry name" value="INTRAFLAGELLAR TRANSPORT PROTEIN 88 HOMOLOG"/>
    <property type="match status" value="1"/>
</dbReference>
<evidence type="ECO:0000313" key="4">
    <source>
        <dbReference type="Proteomes" id="UP000037923"/>
    </source>
</evidence>
<feature type="compositionally biased region" description="Acidic residues" evidence="2">
    <location>
        <begin position="811"/>
        <end position="820"/>
    </location>
</feature>
<dbReference type="Proteomes" id="UP000037923">
    <property type="component" value="Unassembled WGS sequence"/>
</dbReference>
<dbReference type="VEuPathDB" id="TriTrypDB:LpyrH10_07_1400"/>
<dbReference type="GO" id="GO:0019894">
    <property type="term" value="F:kinesin binding"/>
    <property type="evidence" value="ECO:0007669"/>
    <property type="project" value="TreeGrafter"/>
</dbReference>
<dbReference type="GO" id="GO:0042073">
    <property type="term" value="P:intraciliary transport"/>
    <property type="evidence" value="ECO:0007669"/>
    <property type="project" value="TreeGrafter"/>
</dbReference>
<dbReference type="RefSeq" id="XP_015659376.1">
    <property type="nucleotide sequence ID" value="XM_015801975.1"/>
</dbReference>
<comment type="caution">
    <text evidence="3">The sequence shown here is derived from an EMBL/GenBank/DDBJ whole genome shotgun (WGS) entry which is preliminary data.</text>
</comment>
<feature type="repeat" description="TPR" evidence="1">
    <location>
        <begin position="480"/>
        <end position="513"/>
    </location>
</feature>
<dbReference type="GO" id="GO:0005814">
    <property type="term" value="C:centriole"/>
    <property type="evidence" value="ECO:0007669"/>
    <property type="project" value="TreeGrafter"/>
</dbReference>
<feature type="region of interest" description="Disordered" evidence="2">
    <location>
        <begin position="110"/>
        <end position="130"/>
    </location>
</feature>
<feature type="region of interest" description="Disordered" evidence="2">
    <location>
        <begin position="712"/>
        <end position="820"/>
    </location>
</feature>
<evidence type="ECO:0000256" key="1">
    <source>
        <dbReference type="PROSITE-ProRule" id="PRU00339"/>
    </source>
</evidence>
<dbReference type="GO" id="GO:1905515">
    <property type="term" value="P:non-motile cilium assembly"/>
    <property type="evidence" value="ECO:0007669"/>
    <property type="project" value="TreeGrafter"/>
</dbReference>
<keyword evidence="3" id="KW-0282">Flagellum</keyword>
<dbReference type="GO" id="GO:0036064">
    <property type="term" value="C:ciliary basal body"/>
    <property type="evidence" value="ECO:0007669"/>
    <property type="project" value="TreeGrafter"/>
</dbReference>
<dbReference type="Pfam" id="PF13174">
    <property type="entry name" value="TPR_6"/>
    <property type="match status" value="1"/>
</dbReference>
<dbReference type="OrthoDB" id="1926212at2759"/>
<dbReference type="EMBL" id="LGTL01000007">
    <property type="protein sequence ID" value="KPA80937.1"/>
    <property type="molecule type" value="Genomic_DNA"/>
</dbReference>
<dbReference type="PROSITE" id="PS50005">
    <property type="entry name" value="TPR"/>
    <property type="match status" value="3"/>
</dbReference>
<keyword evidence="3" id="KW-0966">Cell projection</keyword>
<name>A0A0M9G2K8_LEPPY</name>
<reference evidence="3 4" key="1">
    <citation type="submission" date="2015-07" db="EMBL/GenBank/DDBJ databases">
        <title>High-quality genome of monoxenous trypanosomatid Leptomonas pyrrhocoris.</title>
        <authorList>
            <person name="Flegontov P."/>
            <person name="Butenko A."/>
            <person name="Firsov S."/>
            <person name="Vlcek C."/>
            <person name="Logacheva M.D."/>
            <person name="Field M."/>
            <person name="Filatov D."/>
            <person name="Flegontova O."/>
            <person name="Gerasimov E."/>
            <person name="Jackson A.P."/>
            <person name="Kelly S."/>
            <person name="Opperdoes F."/>
            <person name="O'Reilly A."/>
            <person name="Votypka J."/>
            <person name="Yurchenko V."/>
            <person name="Lukes J."/>
        </authorList>
    </citation>
    <scope>NUCLEOTIDE SEQUENCE [LARGE SCALE GENOMIC DNA]</scope>
    <source>
        <strain evidence="3">H10</strain>
    </source>
</reference>
<dbReference type="InterPro" id="IPR011990">
    <property type="entry name" value="TPR-like_helical_dom_sf"/>
</dbReference>
<organism evidence="3 4">
    <name type="scientific">Leptomonas pyrrhocoris</name>
    <name type="common">Firebug parasite</name>
    <dbReference type="NCBI Taxonomy" id="157538"/>
    <lineage>
        <taxon>Eukaryota</taxon>
        <taxon>Discoba</taxon>
        <taxon>Euglenozoa</taxon>
        <taxon>Kinetoplastea</taxon>
        <taxon>Metakinetoplastina</taxon>
        <taxon>Trypanosomatida</taxon>
        <taxon>Trypanosomatidae</taxon>
        <taxon>Leishmaniinae</taxon>
        <taxon>Leptomonas</taxon>
    </lineage>
</organism>
<sequence>MSTMAANADDIYAAFQTPESGANPWTTAANPFEGSPTKSLGGNPLMQAPPSQWGRNGMGSAWGVPGSRLGTMGGALAGAARPMTSNRPVGFSSTAKTGAAAIFDPTGQARNANMAVGPAPPLKKRSENSPEEEFAEMEKQVNKLIEESAMLAMQKDYGAALEKARDAGKLERQLCKQREQRGFAEQINVDLTYAVHFNLAVQYQNHQLYNEALNTYNLIIRNVQFPQAGGLRVNMGNIYLAQNNYLLAIKMYRAALDEAPEAGKDLRYRLCRNIANAFVKLGQYRDAANSYETVMEGNADVTSTFNLILCYYALGETERMKRAFTRLLNCHLAGLDGEQDFEEEEKRKDVLVDDGLSSMRKERRARYLKYIITAARLIAPVLNKDWCVGFDYIIGQLRNYEMRDPSSHVASELEMCKNLNFLKHKRYQEAINGLKLFEKKDKSLRARAATNLAYLYFLEGDYDNGEQYSDMSLEENQYNAKALVNKGNFSFVKKDFEKAKEFYNKALAVEADNVEAIYNLGLTAKKLGLYEESVRMFKRVQALVDSSEVLYQIADLNDLVSDPSALEWFNRLIGRVPTDPNALARVGSLYARDGDDVQAFHYYLEAYRYYQVNMDVISWLGAYFVKNEVYDKAVQFFERASHIQPQEVKWELMVASCHRRRGDYVLAKRLYEQVHRKYPNNVECLKYLVQICKDANLTEEANEWFKTMKKAERQQIHSGSSSLAGESGDDDSDSSDAGANHHNHRGSAGGGANGTSEGPVAGRRAGGRGGNAAADKDLTAGLSDDDIAVSKQKNGSGGGGGKSKKQKVSDSDEDIELPGI</sequence>